<accession>A0A7J9JSH9</accession>
<name>A0A7J9JSH9_9ROSI</name>
<dbReference type="AlphaFoldDB" id="A0A7J9JSH9"/>
<keyword evidence="2" id="KW-1185">Reference proteome</keyword>
<dbReference type="EMBL" id="JABFAE010000009">
    <property type="protein sequence ID" value="MBA0837115.1"/>
    <property type="molecule type" value="Genomic_DNA"/>
</dbReference>
<comment type="caution">
    <text evidence="1">The sequence shown here is derived from an EMBL/GenBank/DDBJ whole genome shotgun (WGS) entry which is preliminary data.</text>
</comment>
<sequence length="20" mass="2367">MFVNGKCQTQPHLYLRIGFN</sequence>
<protein>
    <submittedName>
        <fullName evidence="1">Uncharacterized protein</fullName>
    </submittedName>
</protein>
<evidence type="ECO:0000313" key="1">
    <source>
        <dbReference type="EMBL" id="MBA0837115.1"/>
    </source>
</evidence>
<organism evidence="1 2">
    <name type="scientific">Gossypium armourianum</name>
    <dbReference type="NCBI Taxonomy" id="34283"/>
    <lineage>
        <taxon>Eukaryota</taxon>
        <taxon>Viridiplantae</taxon>
        <taxon>Streptophyta</taxon>
        <taxon>Embryophyta</taxon>
        <taxon>Tracheophyta</taxon>
        <taxon>Spermatophyta</taxon>
        <taxon>Magnoliopsida</taxon>
        <taxon>eudicotyledons</taxon>
        <taxon>Gunneridae</taxon>
        <taxon>Pentapetalae</taxon>
        <taxon>rosids</taxon>
        <taxon>malvids</taxon>
        <taxon>Malvales</taxon>
        <taxon>Malvaceae</taxon>
        <taxon>Malvoideae</taxon>
        <taxon>Gossypium</taxon>
    </lineage>
</organism>
<proteinExistence type="predicted"/>
<dbReference type="Proteomes" id="UP000593575">
    <property type="component" value="Unassembled WGS sequence"/>
</dbReference>
<evidence type="ECO:0000313" key="2">
    <source>
        <dbReference type="Proteomes" id="UP000593575"/>
    </source>
</evidence>
<reference evidence="1 2" key="1">
    <citation type="journal article" date="2019" name="Genome Biol. Evol.">
        <title>Insights into the evolution of the New World diploid cottons (Gossypium, subgenus Houzingenia) based on genome sequencing.</title>
        <authorList>
            <person name="Grover C.E."/>
            <person name="Arick M.A. 2nd"/>
            <person name="Thrash A."/>
            <person name="Conover J.L."/>
            <person name="Sanders W.S."/>
            <person name="Peterson D.G."/>
            <person name="Frelichowski J.E."/>
            <person name="Scheffler J.A."/>
            <person name="Scheffler B.E."/>
            <person name="Wendel J.F."/>
        </authorList>
    </citation>
    <scope>NUCLEOTIDE SEQUENCE [LARGE SCALE GENOMIC DNA]</scope>
    <source>
        <strain evidence="1">6</strain>
        <tissue evidence="1">Leaf</tissue>
    </source>
</reference>
<gene>
    <name evidence="1" type="ORF">Goarm_009295</name>
</gene>